<reference evidence="1 2" key="1">
    <citation type="journal article" date="2024" name="Plant J.">
        <title>Genome sequences and population genomics reveal climatic adaptation and genomic divergence between two closely related sweetgum species.</title>
        <authorList>
            <person name="Xu W.Q."/>
            <person name="Ren C.Q."/>
            <person name="Zhang X.Y."/>
            <person name="Comes H.P."/>
            <person name="Liu X.H."/>
            <person name="Li Y.G."/>
            <person name="Kettle C.J."/>
            <person name="Jalonen R."/>
            <person name="Gaisberger H."/>
            <person name="Ma Y.Z."/>
            <person name="Qiu Y.X."/>
        </authorList>
    </citation>
    <scope>NUCLEOTIDE SEQUENCE [LARGE SCALE GENOMIC DNA]</scope>
    <source>
        <strain evidence="1">Hangzhou</strain>
    </source>
</reference>
<name>A0AAP0S3X5_LIQFO</name>
<proteinExistence type="predicted"/>
<protein>
    <recommendedName>
        <fullName evidence="3">Transposase</fullName>
    </recommendedName>
</protein>
<dbReference type="Proteomes" id="UP001415857">
    <property type="component" value="Unassembled WGS sequence"/>
</dbReference>
<accession>A0AAP0S3X5</accession>
<keyword evidence="2" id="KW-1185">Reference proteome</keyword>
<gene>
    <name evidence="1" type="ORF">L1049_009034</name>
</gene>
<comment type="caution">
    <text evidence="1">The sequence shown here is derived from an EMBL/GenBank/DDBJ whole genome shotgun (WGS) entry which is preliminary data.</text>
</comment>
<sequence length="95" mass="10815">MKLANGWFYICELNNMHTCGAAVRTTKHRRMGSDIVSSKIVKVMCDKPLISPIEVRHDFKRKYGLHISYNNASMGVEKARTSLYGDNSESFDQLC</sequence>
<evidence type="ECO:0000313" key="2">
    <source>
        <dbReference type="Proteomes" id="UP001415857"/>
    </source>
</evidence>
<evidence type="ECO:0000313" key="1">
    <source>
        <dbReference type="EMBL" id="KAK9290856.1"/>
    </source>
</evidence>
<organism evidence="1 2">
    <name type="scientific">Liquidambar formosana</name>
    <name type="common">Formosan gum</name>
    <dbReference type="NCBI Taxonomy" id="63359"/>
    <lineage>
        <taxon>Eukaryota</taxon>
        <taxon>Viridiplantae</taxon>
        <taxon>Streptophyta</taxon>
        <taxon>Embryophyta</taxon>
        <taxon>Tracheophyta</taxon>
        <taxon>Spermatophyta</taxon>
        <taxon>Magnoliopsida</taxon>
        <taxon>eudicotyledons</taxon>
        <taxon>Gunneridae</taxon>
        <taxon>Pentapetalae</taxon>
        <taxon>Saxifragales</taxon>
        <taxon>Altingiaceae</taxon>
        <taxon>Liquidambar</taxon>
    </lineage>
</organism>
<evidence type="ECO:0008006" key="3">
    <source>
        <dbReference type="Google" id="ProtNLM"/>
    </source>
</evidence>
<dbReference type="AlphaFoldDB" id="A0AAP0S3X5"/>
<dbReference type="EMBL" id="JBBPBK010000002">
    <property type="protein sequence ID" value="KAK9290856.1"/>
    <property type="molecule type" value="Genomic_DNA"/>
</dbReference>